<name>A0A1E3WIR8_9VIBR</name>
<comment type="similarity">
    <text evidence="1">Belongs to the GSP E family.</text>
</comment>
<reference evidence="3 4" key="1">
    <citation type="submission" date="2016-08" db="EMBL/GenBank/DDBJ databases">
        <title>Genome sequencing of Vibrio scophthalmi strain FP3289, an isolated from Paralichthys olivaceus.</title>
        <authorList>
            <person name="Han H.-J."/>
        </authorList>
    </citation>
    <scope>NUCLEOTIDE SEQUENCE [LARGE SCALE GENOMIC DNA]</scope>
    <source>
        <strain evidence="3 4">FP3289</strain>
    </source>
</reference>
<dbReference type="InterPro" id="IPR050921">
    <property type="entry name" value="T4SS_GSP_E_ATPase"/>
</dbReference>
<dbReference type="InterPro" id="IPR027417">
    <property type="entry name" value="P-loop_NTPase"/>
</dbReference>
<evidence type="ECO:0000313" key="3">
    <source>
        <dbReference type="EMBL" id="ODS09614.1"/>
    </source>
</evidence>
<dbReference type="PANTHER" id="PTHR30486">
    <property type="entry name" value="TWITCHING MOTILITY PROTEIN PILT"/>
    <property type="match status" value="1"/>
</dbReference>
<dbReference type="Gene3D" id="3.40.50.300">
    <property type="entry name" value="P-loop containing nucleotide triphosphate hydrolases"/>
    <property type="match status" value="1"/>
</dbReference>
<dbReference type="RefSeq" id="WP_069447466.1">
    <property type="nucleotide sequence ID" value="NZ_MDCJ01000006.1"/>
</dbReference>
<evidence type="ECO:0000313" key="4">
    <source>
        <dbReference type="Proteomes" id="UP000095131"/>
    </source>
</evidence>
<protein>
    <submittedName>
        <fullName evidence="3">Type IV secretion system protein PtlH like protein</fullName>
    </submittedName>
</protein>
<comment type="caution">
    <text evidence="3">The sequence shown here is derived from an EMBL/GenBank/DDBJ whole genome shotgun (WGS) entry which is preliminary data.</text>
</comment>
<dbReference type="Gene3D" id="3.30.450.90">
    <property type="match status" value="1"/>
</dbReference>
<gene>
    <name evidence="3" type="ORF">VSF3289_03278</name>
</gene>
<dbReference type="Pfam" id="PF00437">
    <property type="entry name" value="T2SSE"/>
    <property type="match status" value="1"/>
</dbReference>
<dbReference type="SUPFAM" id="SSF52540">
    <property type="entry name" value="P-loop containing nucleoside triphosphate hydrolases"/>
    <property type="match status" value="1"/>
</dbReference>
<accession>A0A1E3WIR8</accession>
<dbReference type="AlphaFoldDB" id="A0A1E3WIR8"/>
<dbReference type="PATRIC" id="fig|45658.8.peg.3229"/>
<evidence type="ECO:0000256" key="1">
    <source>
        <dbReference type="ARBA" id="ARBA00006611"/>
    </source>
</evidence>
<dbReference type="GO" id="GO:0016887">
    <property type="term" value="F:ATP hydrolysis activity"/>
    <property type="evidence" value="ECO:0007669"/>
    <property type="project" value="InterPro"/>
</dbReference>
<organism evidence="3 4">
    <name type="scientific">Vibrio scophthalmi</name>
    <dbReference type="NCBI Taxonomy" id="45658"/>
    <lineage>
        <taxon>Bacteria</taxon>
        <taxon>Pseudomonadati</taxon>
        <taxon>Pseudomonadota</taxon>
        <taxon>Gammaproteobacteria</taxon>
        <taxon>Vibrionales</taxon>
        <taxon>Vibrionaceae</taxon>
        <taxon>Vibrio</taxon>
    </lineage>
</organism>
<feature type="domain" description="Bacterial type II secretion system protein E" evidence="2">
    <location>
        <begin position="105"/>
        <end position="252"/>
    </location>
</feature>
<dbReference type="Proteomes" id="UP000095131">
    <property type="component" value="Unassembled WGS sequence"/>
</dbReference>
<dbReference type="EMBL" id="MDCJ01000006">
    <property type="protein sequence ID" value="ODS09614.1"/>
    <property type="molecule type" value="Genomic_DNA"/>
</dbReference>
<dbReference type="InterPro" id="IPR001482">
    <property type="entry name" value="T2SS/T4SS_dom"/>
</dbReference>
<evidence type="ECO:0000259" key="2">
    <source>
        <dbReference type="Pfam" id="PF00437"/>
    </source>
</evidence>
<sequence length="308" mass="34055">MKKASSVEESALRPFVSTFSKRGLVEICINTPTELWLEFDTGEWKHERNADITESAMKELVTTFATISGQKFNRHNPSFSGRIPFKNTMLRVEAVMGSSVEGGFALSIRVGRASIYPLESYMSKSEADALKQYIISGKTLMVNGATGTGKTTLANSMITHIPHRERILTIEDTRELIVPHPNVLHRLVSKNGTDEGKVDYVDIINQATRLRPDRILLGEIDIGNTMPFLKLCNTGHEGGLSTIHAADADQAFDTLCLNAGLAGVEGSKSDIEQYAKKAIHGFVSIKKTREGNKRVFRATLDMLNTKER</sequence>
<dbReference type="CDD" id="cd01130">
    <property type="entry name" value="VirB11-like_ATPase"/>
    <property type="match status" value="1"/>
</dbReference>
<proteinExistence type="inferred from homology"/>
<dbReference type="PANTHER" id="PTHR30486:SF6">
    <property type="entry name" value="TYPE IV PILUS RETRACTATION ATPASE PILT"/>
    <property type="match status" value="1"/>
</dbReference>